<name>A0A9N7V141_PLEPL</name>
<sequence>MQMQGENRREAALIQVLGGETGQVLFGWREDRREEEEEEEEEEKTASGGPGGDTAGRGSRPAAPGHTGGITDPAERGGGGCGRPGPVLLSVRQRTAVSGVDDRLARPRMGRAPSAPQAAVMCPFSLHSPQPARTELSV</sequence>
<proteinExistence type="predicted"/>
<evidence type="ECO:0000256" key="1">
    <source>
        <dbReference type="SAM" id="MobiDB-lite"/>
    </source>
</evidence>
<gene>
    <name evidence="2" type="ORF">PLEPLA_LOCUS28321</name>
</gene>
<organism evidence="2 3">
    <name type="scientific">Pleuronectes platessa</name>
    <name type="common">European plaice</name>
    <dbReference type="NCBI Taxonomy" id="8262"/>
    <lineage>
        <taxon>Eukaryota</taxon>
        <taxon>Metazoa</taxon>
        <taxon>Chordata</taxon>
        <taxon>Craniata</taxon>
        <taxon>Vertebrata</taxon>
        <taxon>Euteleostomi</taxon>
        <taxon>Actinopterygii</taxon>
        <taxon>Neopterygii</taxon>
        <taxon>Teleostei</taxon>
        <taxon>Neoteleostei</taxon>
        <taxon>Acanthomorphata</taxon>
        <taxon>Carangaria</taxon>
        <taxon>Pleuronectiformes</taxon>
        <taxon>Pleuronectoidei</taxon>
        <taxon>Pleuronectidae</taxon>
        <taxon>Pleuronectes</taxon>
    </lineage>
</organism>
<feature type="compositionally biased region" description="Acidic residues" evidence="1">
    <location>
        <begin position="33"/>
        <end position="43"/>
    </location>
</feature>
<feature type="compositionally biased region" description="Basic and acidic residues" evidence="1">
    <location>
        <begin position="1"/>
        <end position="11"/>
    </location>
</feature>
<evidence type="ECO:0000313" key="2">
    <source>
        <dbReference type="EMBL" id="CAB1440555.1"/>
    </source>
</evidence>
<protein>
    <submittedName>
        <fullName evidence="2">Uncharacterized protein</fullName>
    </submittedName>
</protein>
<feature type="region of interest" description="Disordered" evidence="1">
    <location>
        <begin position="1"/>
        <end position="117"/>
    </location>
</feature>
<reference evidence="2" key="1">
    <citation type="submission" date="2020-03" db="EMBL/GenBank/DDBJ databases">
        <authorList>
            <person name="Weist P."/>
        </authorList>
    </citation>
    <scope>NUCLEOTIDE SEQUENCE</scope>
</reference>
<keyword evidence="3" id="KW-1185">Reference proteome</keyword>
<evidence type="ECO:0000313" key="3">
    <source>
        <dbReference type="Proteomes" id="UP001153269"/>
    </source>
</evidence>
<dbReference type="AlphaFoldDB" id="A0A9N7V141"/>
<comment type="caution">
    <text evidence="2">The sequence shown here is derived from an EMBL/GenBank/DDBJ whole genome shotgun (WGS) entry which is preliminary data.</text>
</comment>
<accession>A0A9N7V141</accession>
<dbReference type="Proteomes" id="UP001153269">
    <property type="component" value="Unassembled WGS sequence"/>
</dbReference>
<dbReference type="EMBL" id="CADEAL010002469">
    <property type="protein sequence ID" value="CAB1440555.1"/>
    <property type="molecule type" value="Genomic_DNA"/>
</dbReference>